<keyword evidence="3" id="KW-1185">Reference proteome</keyword>
<organism evidence="2 3">
    <name type="scientific">Colletotrichum sublineola</name>
    <name type="common">Sorghum anthracnose fungus</name>
    <dbReference type="NCBI Taxonomy" id="1173701"/>
    <lineage>
        <taxon>Eukaryota</taxon>
        <taxon>Fungi</taxon>
        <taxon>Dikarya</taxon>
        <taxon>Ascomycota</taxon>
        <taxon>Pezizomycotina</taxon>
        <taxon>Sordariomycetes</taxon>
        <taxon>Hypocreomycetidae</taxon>
        <taxon>Glomerellales</taxon>
        <taxon>Glomerellaceae</taxon>
        <taxon>Colletotrichum</taxon>
        <taxon>Colletotrichum graminicola species complex</taxon>
    </lineage>
</organism>
<dbReference type="Proteomes" id="UP000027238">
    <property type="component" value="Unassembled WGS sequence"/>
</dbReference>
<sequence length="74" mass="7660">MKTPMRGLLLLAYAAVAYVAAAPGLGDVLVAAVCRDLSVLDVDSGRLPEGVSASDLWRVTRSYGCWCRGGGGFG</sequence>
<protein>
    <submittedName>
        <fullName evidence="2">Uncharacterized protein</fullName>
    </submittedName>
</protein>
<evidence type="ECO:0000313" key="3">
    <source>
        <dbReference type="Proteomes" id="UP000027238"/>
    </source>
</evidence>
<comment type="caution">
    <text evidence="2">The sequence shown here is derived from an EMBL/GenBank/DDBJ whole genome shotgun (WGS) entry which is preliminary data.</text>
</comment>
<gene>
    <name evidence="2" type="ORF">CSUB01_12476</name>
</gene>
<evidence type="ECO:0000256" key="1">
    <source>
        <dbReference type="SAM" id="SignalP"/>
    </source>
</evidence>
<evidence type="ECO:0000313" key="2">
    <source>
        <dbReference type="EMBL" id="KDN63951.1"/>
    </source>
</evidence>
<keyword evidence="1" id="KW-0732">Signal</keyword>
<feature type="signal peptide" evidence="1">
    <location>
        <begin position="1"/>
        <end position="21"/>
    </location>
</feature>
<accession>A0A066XDW1</accession>
<dbReference type="AlphaFoldDB" id="A0A066XDW1"/>
<proteinExistence type="predicted"/>
<name>A0A066XDW1_COLSU</name>
<dbReference type="EMBL" id="JMSE01001176">
    <property type="protein sequence ID" value="KDN63951.1"/>
    <property type="molecule type" value="Genomic_DNA"/>
</dbReference>
<dbReference type="HOGENOM" id="CLU_2687729_0_0_1"/>
<reference evidence="3" key="1">
    <citation type="journal article" date="2014" name="Genome Announc.">
        <title>Draft genome sequence of Colletotrichum sublineola, a destructive pathogen of cultivated sorghum.</title>
        <authorList>
            <person name="Baroncelli R."/>
            <person name="Sanz-Martin J.M."/>
            <person name="Rech G.E."/>
            <person name="Sukno S.A."/>
            <person name="Thon M.R."/>
        </authorList>
    </citation>
    <scope>NUCLEOTIDE SEQUENCE [LARGE SCALE GENOMIC DNA]</scope>
    <source>
        <strain evidence="3">TX430BB</strain>
    </source>
</reference>
<feature type="chain" id="PRO_5001630124" evidence="1">
    <location>
        <begin position="22"/>
        <end position="74"/>
    </location>
</feature>